<comment type="subcellular location">
    <subcellularLocation>
        <location evidence="1">Nucleus</location>
    </subcellularLocation>
</comment>
<dbReference type="PANTHER" id="PTHR46910:SF3">
    <property type="entry name" value="HALOTOLERANCE PROTEIN 9-RELATED"/>
    <property type="match status" value="1"/>
</dbReference>
<keyword evidence="4" id="KW-0539">Nucleus</keyword>
<dbReference type="InParanoid" id="A0A1Y2EBP6"/>
<evidence type="ECO:0000256" key="2">
    <source>
        <dbReference type="ARBA" id="ARBA00022723"/>
    </source>
</evidence>
<dbReference type="AlphaFoldDB" id="A0A1Y2EBP6"/>
<dbReference type="STRING" id="1141098.A0A1Y2EBP6"/>
<name>A0A1Y2EBP6_9PEZI</name>
<reference evidence="7 8" key="1">
    <citation type="submission" date="2016-07" db="EMBL/GenBank/DDBJ databases">
        <title>Pervasive Adenine N6-methylation of Active Genes in Fungi.</title>
        <authorList>
            <consortium name="DOE Joint Genome Institute"/>
            <person name="Mondo S.J."/>
            <person name="Dannebaum R.O."/>
            <person name="Kuo R.C."/>
            <person name="Labutti K."/>
            <person name="Haridas S."/>
            <person name="Kuo A."/>
            <person name="Salamov A."/>
            <person name="Ahrendt S.R."/>
            <person name="Lipzen A."/>
            <person name="Sullivan W."/>
            <person name="Andreopoulos W.B."/>
            <person name="Clum A."/>
            <person name="Lindquist E."/>
            <person name="Daum C."/>
            <person name="Ramamoorthy G.K."/>
            <person name="Gryganskyi A."/>
            <person name="Culley D."/>
            <person name="Magnuson J.K."/>
            <person name="James T.Y."/>
            <person name="O'Malley M.A."/>
            <person name="Stajich J.E."/>
            <person name="Spatafora J.W."/>
            <person name="Visel A."/>
            <person name="Grigoriev I.V."/>
        </authorList>
    </citation>
    <scope>NUCLEOTIDE SEQUENCE [LARGE SCALE GENOMIC DNA]</scope>
    <source>
        <strain evidence="7 8">CBS 129021</strain>
    </source>
</reference>
<feature type="region of interest" description="Disordered" evidence="5">
    <location>
        <begin position="67"/>
        <end position="88"/>
    </location>
</feature>
<dbReference type="PANTHER" id="PTHR46910">
    <property type="entry name" value="TRANSCRIPTION FACTOR PDR1"/>
    <property type="match status" value="1"/>
</dbReference>
<dbReference type="RefSeq" id="XP_040719268.1">
    <property type="nucleotide sequence ID" value="XM_040862909.1"/>
</dbReference>
<dbReference type="CDD" id="cd00067">
    <property type="entry name" value="GAL4"/>
    <property type="match status" value="1"/>
</dbReference>
<dbReference type="OrthoDB" id="4740471at2759"/>
<protein>
    <recommendedName>
        <fullName evidence="6">Zn(2)-C6 fungal-type domain-containing protein</fullName>
    </recommendedName>
</protein>
<accession>A0A1Y2EBP6</accession>
<dbReference type="InterPro" id="IPR001138">
    <property type="entry name" value="Zn2Cys6_DnaBD"/>
</dbReference>
<dbReference type="InterPro" id="IPR050987">
    <property type="entry name" value="AtrR-like"/>
</dbReference>
<dbReference type="EMBL" id="MCFJ01000003">
    <property type="protein sequence ID" value="ORY68981.1"/>
    <property type="molecule type" value="Genomic_DNA"/>
</dbReference>
<evidence type="ECO:0000256" key="1">
    <source>
        <dbReference type="ARBA" id="ARBA00004123"/>
    </source>
</evidence>
<comment type="caution">
    <text evidence="7">The sequence shown here is derived from an EMBL/GenBank/DDBJ whole genome shotgun (WGS) entry which is preliminary data.</text>
</comment>
<keyword evidence="3" id="KW-0238">DNA-binding</keyword>
<keyword evidence="8" id="KW-1185">Reference proteome</keyword>
<dbReference type="GO" id="GO:0003677">
    <property type="term" value="F:DNA binding"/>
    <property type="evidence" value="ECO:0007669"/>
    <property type="project" value="UniProtKB-KW"/>
</dbReference>
<keyword evidence="2" id="KW-0479">Metal-binding</keyword>
<dbReference type="GeneID" id="63779121"/>
<evidence type="ECO:0000313" key="8">
    <source>
        <dbReference type="Proteomes" id="UP000193689"/>
    </source>
</evidence>
<dbReference type="SUPFAM" id="SSF57701">
    <property type="entry name" value="Zn2/Cys6 DNA-binding domain"/>
    <property type="match status" value="1"/>
</dbReference>
<feature type="compositionally biased region" description="Polar residues" evidence="5">
    <location>
        <begin position="78"/>
        <end position="88"/>
    </location>
</feature>
<dbReference type="SMART" id="SM00066">
    <property type="entry name" value="GAL4"/>
    <property type="match status" value="1"/>
</dbReference>
<dbReference type="GO" id="GO:0000981">
    <property type="term" value="F:DNA-binding transcription factor activity, RNA polymerase II-specific"/>
    <property type="evidence" value="ECO:0007669"/>
    <property type="project" value="InterPro"/>
</dbReference>
<evidence type="ECO:0000256" key="5">
    <source>
        <dbReference type="SAM" id="MobiDB-lite"/>
    </source>
</evidence>
<evidence type="ECO:0000313" key="7">
    <source>
        <dbReference type="EMBL" id="ORY68981.1"/>
    </source>
</evidence>
<dbReference type="InterPro" id="IPR036864">
    <property type="entry name" value="Zn2-C6_fun-type_DNA-bd_sf"/>
</dbReference>
<feature type="domain" description="Zn(2)-C6 fungal-type" evidence="6">
    <location>
        <begin position="15"/>
        <end position="44"/>
    </location>
</feature>
<gene>
    <name evidence="7" type="ORF">BCR38DRAFT_472400</name>
</gene>
<proteinExistence type="predicted"/>
<dbReference type="PROSITE" id="PS00463">
    <property type="entry name" value="ZN2_CY6_FUNGAL_1"/>
    <property type="match status" value="1"/>
</dbReference>
<evidence type="ECO:0000256" key="3">
    <source>
        <dbReference type="ARBA" id="ARBA00023125"/>
    </source>
</evidence>
<organism evidence="7 8">
    <name type="scientific">Pseudomassariella vexata</name>
    <dbReference type="NCBI Taxonomy" id="1141098"/>
    <lineage>
        <taxon>Eukaryota</taxon>
        <taxon>Fungi</taxon>
        <taxon>Dikarya</taxon>
        <taxon>Ascomycota</taxon>
        <taxon>Pezizomycotina</taxon>
        <taxon>Sordariomycetes</taxon>
        <taxon>Xylariomycetidae</taxon>
        <taxon>Amphisphaeriales</taxon>
        <taxon>Pseudomassariaceae</taxon>
        <taxon>Pseudomassariella</taxon>
    </lineage>
</organism>
<evidence type="ECO:0000256" key="4">
    <source>
        <dbReference type="ARBA" id="ARBA00023242"/>
    </source>
</evidence>
<dbReference type="PROSITE" id="PS50048">
    <property type="entry name" value="ZN2_CY6_FUNGAL_2"/>
    <property type="match status" value="1"/>
</dbReference>
<dbReference type="Proteomes" id="UP000193689">
    <property type="component" value="Unassembled WGS sequence"/>
</dbReference>
<dbReference type="GO" id="GO:0005634">
    <property type="term" value="C:nucleus"/>
    <property type="evidence" value="ECO:0007669"/>
    <property type="project" value="UniProtKB-SubCell"/>
</dbReference>
<evidence type="ECO:0000259" key="6">
    <source>
        <dbReference type="PROSITE" id="PS50048"/>
    </source>
</evidence>
<dbReference type="Gene3D" id="4.10.240.10">
    <property type="entry name" value="Zn(2)-C6 fungal-type DNA-binding domain"/>
    <property type="match status" value="1"/>
</dbReference>
<sequence>MTFVEQRRCTRRRGACQLCRQKKIRCNGQKPCKLCEKHGVACDYSAPIRQLSVPICPPLSSMVSPVHSSSLPCPQRSPEPQSHGVSASLPNLDGIDFSAFQSHGARSTENMVSPRTQPVAIQHDESMDNFLRMSLDEAGNNMEPMSVGDNMINFMDFYDQASLEPFLLPQEGCSDRSLQDVVHAMDEKNNFSMQEFRFSSPSTPPATRYPSISSRLVSRRFQLRSVGRWGATDEALDFTPHGFCVEEQHLVSIRDCMNEPGGYIETAIDEQIKAISSPHSNARLLLLQVLMARGELVSSNEWTTFSKQMVRNCLKLSTSVTVDEDSIPKFLLQFAFDTGLDCVSTLLGYSVGVAHSLSLHTESGILAIASGPDEVVMTKCAVWVLQHIDQIARHMSACRLKSELQYAQVCAQICRNSHPRGRDGDKAGFSTVSKLADDLVAWFSSAPTIVRKSSEIAAATHAPDYHYNMLMFLKYHEAALAICNIADRNLEQVSDNGMKSVDCWQAPAHRLDRATSVREIIAATNSIPSFSNRVTYLHVATLGLCNLVLECQNGTRQGLRERQANQASLAMIFGTFGRLSHTLPKEGFFESVTDLVMMATSSIQYGQQIT</sequence>
<dbReference type="Pfam" id="PF00172">
    <property type="entry name" value="Zn_clus"/>
    <property type="match status" value="1"/>
</dbReference>
<dbReference type="GO" id="GO:0008270">
    <property type="term" value="F:zinc ion binding"/>
    <property type="evidence" value="ECO:0007669"/>
    <property type="project" value="InterPro"/>
</dbReference>